<accession>A0A0F0GBG0</accession>
<dbReference type="PATRIC" id="fig|68170.10.peg.2365"/>
<organism evidence="1 2">
    <name type="scientific">Lentzea aerocolonigenes</name>
    <name type="common">Lechevalieria aerocolonigenes</name>
    <name type="synonym">Saccharothrix aerocolonigenes</name>
    <dbReference type="NCBI Taxonomy" id="68170"/>
    <lineage>
        <taxon>Bacteria</taxon>
        <taxon>Bacillati</taxon>
        <taxon>Actinomycetota</taxon>
        <taxon>Actinomycetes</taxon>
        <taxon>Pseudonocardiales</taxon>
        <taxon>Pseudonocardiaceae</taxon>
        <taxon>Lentzea</taxon>
    </lineage>
</organism>
<dbReference type="Proteomes" id="UP000033393">
    <property type="component" value="Unassembled WGS sequence"/>
</dbReference>
<comment type="caution">
    <text evidence="1">The sequence shown here is derived from an EMBL/GenBank/DDBJ whole genome shotgun (WGS) entry which is preliminary data.</text>
</comment>
<gene>
    <name evidence="1" type="ORF">UK23_45220</name>
</gene>
<dbReference type="STRING" id="68170.GCA_000974445_08652"/>
<evidence type="ECO:0000313" key="1">
    <source>
        <dbReference type="EMBL" id="KJK33663.1"/>
    </source>
</evidence>
<sequence>MLASDLLGRTVRDRAGRPLGRVADLLTEADEHGRQRVVRVLVTPRWRGRLLGFERPGIQRPWVLERLSRVLHHGTREVPWEDIDWVNPQE</sequence>
<dbReference type="AlphaFoldDB" id="A0A0F0GBG0"/>
<proteinExistence type="predicted"/>
<keyword evidence="2" id="KW-1185">Reference proteome</keyword>
<name>A0A0F0GBG0_LENAE</name>
<reference evidence="1 2" key="1">
    <citation type="submission" date="2015-02" db="EMBL/GenBank/DDBJ databases">
        <authorList>
            <person name="Ju K.-S."/>
            <person name="Doroghazi J.R."/>
            <person name="Metcalf W."/>
        </authorList>
    </citation>
    <scope>NUCLEOTIDE SEQUENCE [LARGE SCALE GENOMIC DNA]</scope>
    <source>
        <strain evidence="1 2">NRRL B-16140</strain>
    </source>
</reference>
<evidence type="ECO:0000313" key="2">
    <source>
        <dbReference type="Proteomes" id="UP000033393"/>
    </source>
</evidence>
<dbReference type="OrthoDB" id="3430164at2"/>
<evidence type="ECO:0008006" key="3">
    <source>
        <dbReference type="Google" id="ProtNLM"/>
    </source>
</evidence>
<dbReference type="RefSeq" id="WP_045318021.1">
    <property type="nucleotide sequence ID" value="NZ_JYJG01000510.1"/>
</dbReference>
<protein>
    <recommendedName>
        <fullName evidence="3">PRC-barrel domain-containing protein</fullName>
    </recommendedName>
</protein>
<dbReference type="EMBL" id="JYJG01000510">
    <property type="protein sequence ID" value="KJK33663.1"/>
    <property type="molecule type" value="Genomic_DNA"/>
</dbReference>